<dbReference type="SMART" id="SM00255">
    <property type="entry name" value="TIR"/>
    <property type="match status" value="1"/>
</dbReference>
<dbReference type="InterPro" id="IPR017871">
    <property type="entry name" value="ABC_transporter-like_CS"/>
</dbReference>
<evidence type="ECO:0000256" key="2">
    <source>
        <dbReference type="ARBA" id="ARBA00022448"/>
    </source>
</evidence>
<dbReference type="Pfam" id="PF01582">
    <property type="entry name" value="TIR"/>
    <property type="match status" value="1"/>
</dbReference>
<comment type="caution">
    <text evidence="8">The sequence shown here is derived from an EMBL/GenBank/DDBJ whole genome shotgun (WGS) entry which is preliminary data.</text>
</comment>
<keyword evidence="2" id="KW-0813">Transport</keyword>
<feature type="domain" description="TIR" evidence="6">
    <location>
        <begin position="37"/>
        <end position="163"/>
    </location>
</feature>
<proteinExistence type="predicted"/>
<dbReference type="GO" id="GO:0005886">
    <property type="term" value="C:plasma membrane"/>
    <property type="evidence" value="ECO:0007669"/>
    <property type="project" value="TreeGrafter"/>
</dbReference>
<evidence type="ECO:0000313" key="9">
    <source>
        <dbReference type="Proteomes" id="UP000623129"/>
    </source>
</evidence>
<dbReference type="Gene3D" id="3.40.50.300">
    <property type="entry name" value="P-loop containing nucleotide triphosphate hydrolases"/>
    <property type="match status" value="1"/>
</dbReference>
<dbReference type="InterPro" id="IPR035897">
    <property type="entry name" value="Toll_tir_struct_dom_sf"/>
</dbReference>
<dbReference type="Proteomes" id="UP000623129">
    <property type="component" value="Unassembled WGS sequence"/>
</dbReference>
<dbReference type="GO" id="GO:0007165">
    <property type="term" value="P:signal transduction"/>
    <property type="evidence" value="ECO:0007669"/>
    <property type="project" value="InterPro"/>
</dbReference>
<dbReference type="GO" id="GO:0140359">
    <property type="term" value="F:ABC-type transporter activity"/>
    <property type="evidence" value="ECO:0007669"/>
    <property type="project" value="InterPro"/>
</dbReference>
<dbReference type="PROSITE" id="PS00211">
    <property type="entry name" value="ABC_TRANSPORTER_1"/>
    <property type="match status" value="1"/>
</dbReference>
<dbReference type="SUPFAM" id="SSF52200">
    <property type="entry name" value="Toll/Interleukin receptor TIR domain"/>
    <property type="match status" value="1"/>
</dbReference>
<dbReference type="OrthoDB" id="6078042at2759"/>
<sequence>MSSIRSRALRSVTVSRYIPRQAKHEVIKPKPKAVCTPSYDVFINHRGIDTKRTIASLLYDRLVQQNIRPFLDNKTMQPGDKLYEKINAGIKECKVGVAIFSPSYCDSCFCLHELAMLVEGKKKIIPIFYDIRPSQLLLADVKCGPIFKPEEIERFRMALQEAKYTVGLTFDSNTGLCSLTVMTSRIKKLIQDDVLYPHLTVTETLLYTVLLRLPDSISRKEKAAIAEGVMAELGLTACRDSIIGNSEKRGVSGGERKRVSIGQELLINPSLLFLDEPTSGLDSTTAGKIVLTLLNLTKGGRTVVMSIHQPSSRMFYMFHKVLLLSDGHPLFFGKASLAMEYFASVGYAPNVAMNPSDFLLDIANGM</sequence>
<dbReference type="PANTHER" id="PTHR48041">
    <property type="entry name" value="ABC TRANSPORTER G FAMILY MEMBER 28"/>
    <property type="match status" value="1"/>
</dbReference>
<keyword evidence="5" id="KW-0472">Membrane</keyword>
<evidence type="ECO:0000259" key="7">
    <source>
        <dbReference type="PROSITE" id="PS50893"/>
    </source>
</evidence>
<dbReference type="InterPro" id="IPR043926">
    <property type="entry name" value="ABCG_dom"/>
</dbReference>
<protein>
    <submittedName>
        <fullName evidence="8">ABC transporter G family member 9</fullName>
    </submittedName>
</protein>
<organism evidence="8 9">
    <name type="scientific">Carex littledalei</name>
    <dbReference type="NCBI Taxonomy" id="544730"/>
    <lineage>
        <taxon>Eukaryota</taxon>
        <taxon>Viridiplantae</taxon>
        <taxon>Streptophyta</taxon>
        <taxon>Embryophyta</taxon>
        <taxon>Tracheophyta</taxon>
        <taxon>Spermatophyta</taxon>
        <taxon>Magnoliopsida</taxon>
        <taxon>Liliopsida</taxon>
        <taxon>Poales</taxon>
        <taxon>Cyperaceae</taxon>
        <taxon>Cyperoideae</taxon>
        <taxon>Cariceae</taxon>
        <taxon>Carex</taxon>
        <taxon>Carex subgen. Euthyceras</taxon>
    </lineage>
</organism>
<gene>
    <name evidence="8" type="ORF">FCM35_KLT16978</name>
</gene>
<name>A0A833VGT3_9POAL</name>
<dbReference type="Pfam" id="PF19055">
    <property type="entry name" value="ABC2_membrane_7"/>
    <property type="match status" value="1"/>
</dbReference>
<evidence type="ECO:0000313" key="8">
    <source>
        <dbReference type="EMBL" id="KAF3339507.1"/>
    </source>
</evidence>
<dbReference type="SUPFAM" id="SSF52540">
    <property type="entry name" value="P-loop containing nucleoside triphosphate hydrolases"/>
    <property type="match status" value="1"/>
</dbReference>
<dbReference type="Gene3D" id="3.40.50.10140">
    <property type="entry name" value="Toll/interleukin-1 receptor homology (TIR) domain"/>
    <property type="match status" value="1"/>
</dbReference>
<accession>A0A833VGT3</accession>
<dbReference type="InterPro" id="IPR000157">
    <property type="entry name" value="TIR_dom"/>
</dbReference>
<evidence type="ECO:0000256" key="1">
    <source>
        <dbReference type="ARBA" id="ARBA00004141"/>
    </source>
</evidence>
<dbReference type="AlphaFoldDB" id="A0A833VGT3"/>
<dbReference type="GO" id="GO:0016887">
    <property type="term" value="F:ATP hydrolysis activity"/>
    <property type="evidence" value="ECO:0007669"/>
    <property type="project" value="InterPro"/>
</dbReference>
<evidence type="ECO:0000259" key="6">
    <source>
        <dbReference type="PROSITE" id="PS50104"/>
    </source>
</evidence>
<keyword evidence="4" id="KW-1133">Transmembrane helix</keyword>
<evidence type="ECO:0000256" key="4">
    <source>
        <dbReference type="ARBA" id="ARBA00022989"/>
    </source>
</evidence>
<dbReference type="Pfam" id="PF00005">
    <property type="entry name" value="ABC_tran"/>
    <property type="match status" value="1"/>
</dbReference>
<dbReference type="InterPro" id="IPR027417">
    <property type="entry name" value="P-loop_NTPase"/>
</dbReference>
<comment type="subcellular location">
    <subcellularLocation>
        <location evidence="1">Membrane</location>
        <topology evidence="1">Multi-pass membrane protein</topology>
    </subcellularLocation>
</comment>
<keyword evidence="3" id="KW-0812">Transmembrane</keyword>
<reference evidence="8" key="1">
    <citation type="submission" date="2020-01" db="EMBL/GenBank/DDBJ databases">
        <title>Genome sequence of Kobresia littledalei, the first chromosome-level genome in the family Cyperaceae.</title>
        <authorList>
            <person name="Qu G."/>
        </authorList>
    </citation>
    <scope>NUCLEOTIDE SEQUENCE</scope>
    <source>
        <strain evidence="8">C.B.Clarke</strain>
        <tissue evidence="8">Leaf</tissue>
    </source>
</reference>
<evidence type="ECO:0000256" key="3">
    <source>
        <dbReference type="ARBA" id="ARBA00022692"/>
    </source>
</evidence>
<evidence type="ECO:0000256" key="5">
    <source>
        <dbReference type="ARBA" id="ARBA00023136"/>
    </source>
</evidence>
<keyword evidence="9" id="KW-1185">Reference proteome</keyword>
<dbReference type="EMBL" id="SWLB01000004">
    <property type="protein sequence ID" value="KAF3339507.1"/>
    <property type="molecule type" value="Genomic_DNA"/>
</dbReference>
<dbReference type="InterPro" id="IPR050352">
    <property type="entry name" value="ABCG_transporters"/>
</dbReference>
<dbReference type="PANTHER" id="PTHR48041:SF22">
    <property type="entry name" value="ABC TRANSPORTER G FAMILY MEMBER 9"/>
    <property type="match status" value="1"/>
</dbReference>
<dbReference type="PROSITE" id="PS50893">
    <property type="entry name" value="ABC_TRANSPORTER_2"/>
    <property type="match status" value="1"/>
</dbReference>
<feature type="domain" description="ABC transporter" evidence="7">
    <location>
        <begin position="109"/>
        <end position="351"/>
    </location>
</feature>
<dbReference type="InterPro" id="IPR003439">
    <property type="entry name" value="ABC_transporter-like_ATP-bd"/>
</dbReference>
<dbReference type="GO" id="GO:0005524">
    <property type="term" value="F:ATP binding"/>
    <property type="evidence" value="ECO:0007669"/>
    <property type="project" value="InterPro"/>
</dbReference>
<dbReference type="PROSITE" id="PS50104">
    <property type="entry name" value="TIR"/>
    <property type="match status" value="1"/>
</dbReference>